<dbReference type="Pfam" id="PF14035">
    <property type="entry name" value="YlzJ"/>
    <property type="match status" value="1"/>
</dbReference>
<dbReference type="KEGG" id="asoc:CB4_02078"/>
<dbReference type="AlphaFoldDB" id="A0A0U5B0X8"/>
<sequence length="80" mass="9000">MIIYSAMPLELIFQNDSPESYENTEVQLNGLTMLVQPCGVNEARIVRLISPNPYDYMNPSYAPGQKIYFRPQFGEGAGNP</sequence>
<dbReference type="InterPro" id="IPR025619">
    <property type="entry name" value="YlzJ"/>
</dbReference>
<protein>
    <submittedName>
        <fullName evidence="1">Uncharacterized protein</fullName>
    </submittedName>
</protein>
<dbReference type="Proteomes" id="UP000217696">
    <property type="component" value="Chromosome"/>
</dbReference>
<accession>A0A0U5B0X8</accession>
<keyword evidence="2" id="KW-1185">Reference proteome</keyword>
<dbReference type="EMBL" id="AP017312">
    <property type="protein sequence ID" value="BAU27904.1"/>
    <property type="molecule type" value="Genomic_DNA"/>
</dbReference>
<name>A0A0U5B0X8_9BACL</name>
<proteinExistence type="predicted"/>
<dbReference type="OrthoDB" id="1683573at2"/>
<dbReference type="RefSeq" id="WP_096465608.1">
    <property type="nucleotide sequence ID" value="NZ_AP017312.1"/>
</dbReference>
<organism evidence="1 2">
    <name type="scientific">Aneurinibacillus soli</name>
    <dbReference type="NCBI Taxonomy" id="1500254"/>
    <lineage>
        <taxon>Bacteria</taxon>
        <taxon>Bacillati</taxon>
        <taxon>Bacillota</taxon>
        <taxon>Bacilli</taxon>
        <taxon>Bacillales</taxon>
        <taxon>Paenibacillaceae</taxon>
        <taxon>Aneurinibacillus group</taxon>
        <taxon>Aneurinibacillus</taxon>
    </lineage>
</organism>
<reference evidence="1 2" key="1">
    <citation type="submission" date="2015-12" db="EMBL/GenBank/DDBJ databases">
        <title>Genome sequence of Aneurinibacillus soli.</title>
        <authorList>
            <person name="Lee J.S."/>
            <person name="Lee K.C."/>
            <person name="Kim K.K."/>
            <person name="Lee B.W."/>
        </authorList>
    </citation>
    <scope>NUCLEOTIDE SEQUENCE [LARGE SCALE GENOMIC DNA]</scope>
    <source>
        <strain evidence="1 2">CB4</strain>
    </source>
</reference>
<gene>
    <name evidence="1" type="ORF">CB4_02078</name>
</gene>
<evidence type="ECO:0000313" key="2">
    <source>
        <dbReference type="Proteomes" id="UP000217696"/>
    </source>
</evidence>
<evidence type="ECO:0000313" key="1">
    <source>
        <dbReference type="EMBL" id="BAU27904.1"/>
    </source>
</evidence>